<evidence type="ECO:0000256" key="1">
    <source>
        <dbReference type="SAM" id="MobiDB-lite"/>
    </source>
</evidence>
<name>Q6BXZ9_DEBHA</name>
<feature type="region of interest" description="Disordered" evidence="1">
    <location>
        <begin position="1"/>
        <end position="23"/>
    </location>
</feature>
<dbReference type="GeneID" id="2899440"/>
<dbReference type="Pfam" id="PF08228">
    <property type="entry name" value="RNase_P_pop3"/>
    <property type="match status" value="1"/>
</dbReference>
<dbReference type="HOGENOM" id="CLU_047273_1_0_1"/>
<evidence type="ECO:0000313" key="2">
    <source>
        <dbReference type="EMBL" id="CAG84898.1"/>
    </source>
</evidence>
<dbReference type="PANTHER" id="PTHR28272:SF1">
    <property type="entry name" value="RIBONUCLEASES P_MRP PROTEIN SUBUNIT POP3"/>
    <property type="match status" value="1"/>
</dbReference>
<dbReference type="FunCoup" id="Q6BXZ9">
    <property type="interactions" value="112"/>
</dbReference>
<dbReference type="eggNOG" id="ENOG502S6UT">
    <property type="taxonomic scope" value="Eukaryota"/>
</dbReference>
<feature type="region of interest" description="Disordered" evidence="1">
    <location>
        <begin position="259"/>
        <end position="289"/>
    </location>
</feature>
<dbReference type="InParanoid" id="Q6BXZ9"/>
<dbReference type="GO" id="GO:0008033">
    <property type="term" value="P:tRNA processing"/>
    <property type="evidence" value="ECO:0007669"/>
    <property type="project" value="InterPro"/>
</dbReference>
<dbReference type="GO" id="GO:0034965">
    <property type="term" value="P:intronic box C/D snoRNA processing"/>
    <property type="evidence" value="ECO:0007669"/>
    <property type="project" value="TreeGrafter"/>
</dbReference>
<accession>Q6BXZ9</accession>
<dbReference type="KEGG" id="dha:DEHA2A13596g"/>
<keyword evidence="3" id="KW-1185">Reference proteome</keyword>
<dbReference type="GO" id="GO:0000171">
    <property type="term" value="F:ribonuclease MRP activity"/>
    <property type="evidence" value="ECO:0007669"/>
    <property type="project" value="TreeGrafter"/>
</dbReference>
<reference evidence="2 3" key="1">
    <citation type="journal article" date="2004" name="Nature">
        <title>Genome evolution in yeasts.</title>
        <authorList>
            <consortium name="Genolevures"/>
            <person name="Dujon B."/>
            <person name="Sherman D."/>
            <person name="Fischer G."/>
            <person name="Durrens P."/>
            <person name="Casaregola S."/>
            <person name="Lafontaine I."/>
            <person name="de Montigny J."/>
            <person name="Marck C."/>
            <person name="Neuveglise C."/>
            <person name="Talla E."/>
            <person name="Goffard N."/>
            <person name="Frangeul L."/>
            <person name="Aigle M."/>
            <person name="Anthouard V."/>
            <person name="Babour A."/>
            <person name="Barbe V."/>
            <person name="Barnay S."/>
            <person name="Blanchin S."/>
            <person name="Beckerich J.M."/>
            <person name="Beyne E."/>
            <person name="Bleykasten C."/>
            <person name="Boisrame A."/>
            <person name="Boyer J."/>
            <person name="Cattolico L."/>
            <person name="Confanioleri F."/>
            <person name="de Daruvar A."/>
            <person name="Despons L."/>
            <person name="Fabre E."/>
            <person name="Fairhead C."/>
            <person name="Ferry-Dumazet H."/>
            <person name="Groppi A."/>
            <person name="Hantraye F."/>
            <person name="Hennequin C."/>
            <person name="Jauniaux N."/>
            <person name="Joyet P."/>
            <person name="Kachouri R."/>
            <person name="Kerrest A."/>
            <person name="Koszul R."/>
            <person name="Lemaire M."/>
            <person name="Lesur I."/>
            <person name="Ma L."/>
            <person name="Muller H."/>
            <person name="Nicaud J.M."/>
            <person name="Nikolski M."/>
            <person name="Oztas S."/>
            <person name="Ozier-Kalogeropoulos O."/>
            <person name="Pellenz S."/>
            <person name="Potier S."/>
            <person name="Richard G.F."/>
            <person name="Straub M.L."/>
            <person name="Suleau A."/>
            <person name="Swennene D."/>
            <person name="Tekaia F."/>
            <person name="Wesolowski-Louvel M."/>
            <person name="Westhof E."/>
            <person name="Wirth B."/>
            <person name="Zeniou-Meyer M."/>
            <person name="Zivanovic I."/>
            <person name="Bolotin-Fukuhara M."/>
            <person name="Thierry A."/>
            <person name="Bouchier C."/>
            <person name="Caudron B."/>
            <person name="Scarpelli C."/>
            <person name="Gaillardin C."/>
            <person name="Weissenbach J."/>
            <person name="Wincker P."/>
            <person name="Souciet J.L."/>
        </authorList>
    </citation>
    <scope>NUCLEOTIDE SEQUENCE [LARGE SCALE GENOMIC DNA]</scope>
    <source>
        <strain evidence="3">ATCC 36239 / CBS 767 / BCRC 21394 / JCM 1990 / NBRC 0083 / IGC 2968</strain>
    </source>
</reference>
<dbReference type="AlphaFoldDB" id="Q6BXZ9"/>
<dbReference type="GO" id="GO:0005829">
    <property type="term" value="C:cytosol"/>
    <property type="evidence" value="ECO:0007669"/>
    <property type="project" value="TreeGrafter"/>
</dbReference>
<dbReference type="EMBL" id="CR382133">
    <property type="protein sequence ID" value="CAG84898.1"/>
    <property type="molecule type" value="Genomic_DNA"/>
</dbReference>
<organism evidence="2 3">
    <name type="scientific">Debaryomyces hansenii (strain ATCC 36239 / CBS 767 / BCRC 21394 / JCM 1990 / NBRC 0083 / IGC 2968)</name>
    <name type="common">Yeast</name>
    <name type="synonym">Torulaspora hansenii</name>
    <dbReference type="NCBI Taxonomy" id="284592"/>
    <lineage>
        <taxon>Eukaryota</taxon>
        <taxon>Fungi</taxon>
        <taxon>Dikarya</taxon>
        <taxon>Ascomycota</taxon>
        <taxon>Saccharomycotina</taxon>
        <taxon>Pichiomycetes</taxon>
        <taxon>Debaryomycetaceae</taxon>
        <taxon>Debaryomyces</taxon>
    </lineage>
</organism>
<gene>
    <name evidence="2" type="ordered locus">DEHA2A13596g</name>
</gene>
<dbReference type="InterPro" id="IPR013241">
    <property type="entry name" value="RNase_P_Pop3"/>
</dbReference>
<dbReference type="PANTHER" id="PTHR28272">
    <property type="entry name" value="RIBONUCLEASES P/MRP PROTEIN SUBUNIT POP3"/>
    <property type="match status" value="1"/>
</dbReference>
<dbReference type="OrthoDB" id="20109at2759"/>
<dbReference type="GO" id="GO:0004526">
    <property type="term" value="F:ribonuclease P activity"/>
    <property type="evidence" value="ECO:0007669"/>
    <property type="project" value="TreeGrafter"/>
</dbReference>
<feature type="compositionally biased region" description="Basic and acidic residues" evidence="1">
    <location>
        <begin position="273"/>
        <end position="289"/>
    </location>
</feature>
<dbReference type="VEuPathDB" id="FungiDB:DEHA2A13596g"/>
<dbReference type="GO" id="GO:0005655">
    <property type="term" value="C:nucleolar ribonuclease P complex"/>
    <property type="evidence" value="ECO:0007669"/>
    <property type="project" value="TreeGrafter"/>
</dbReference>
<protein>
    <submittedName>
        <fullName evidence="2">DEHA2A13596p</fullName>
    </submittedName>
</protein>
<dbReference type="GO" id="GO:0000172">
    <property type="term" value="C:ribonuclease MRP complex"/>
    <property type="evidence" value="ECO:0007669"/>
    <property type="project" value="TreeGrafter"/>
</dbReference>
<evidence type="ECO:0000313" key="3">
    <source>
        <dbReference type="Proteomes" id="UP000000599"/>
    </source>
</evidence>
<sequence>MSDSRKNKPKASNAISGSLKDTEKRRRQVFKPILDNPYTQTKLWPFISPELSNTILEHLSQILSNLGYYNGLLAEAKNNSSSKIKTTDIPEIRKEITIGFNSTIKALETQASRHRSRLVNRSKSHKKQCTSDSAPYIKYVFVAKYDITPSLLTNPFPVLAYTSSTSASDKVKLIQLPRGSMSRLSSILKIENTSILGLSDNIEQAQALYNIIESEVKDVEVPWLSYLLSENDQKVDQQVQGVFRKPAVKFLNTSAPIMARKNDQKATNKKRKVAAEAKDHVDENKTKTK</sequence>
<dbReference type="STRING" id="284592.Q6BXZ9"/>
<dbReference type="GO" id="GO:0006364">
    <property type="term" value="P:rRNA processing"/>
    <property type="evidence" value="ECO:0007669"/>
    <property type="project" value="InterPro"/>
</dbReference>
<dbReference type="Proteomes" id="UP000000599">
    <property type="component" value="Chromosome A"/>
</dbReference>
<dbReference type="OMA" id="QWPFIEP"/>
<dbReference type="RefSeq" id="XP_456920.1">
    <property type="nucleotide sequence ID" value="XM_456920.1"/>
</dbReference>
<proteinExistence type="predicted"/>